<dbReference type="Pfam" id="PF20772">
    <property type="entry name" value="TACO1_YebC_N"/>
    <property type="match status" value="1"/>
</dbReference>
<evidence type="ECO:0000256" key="2">
    <source>
        <dbReference type="ARBA" id="ARBA00008724"/>
    </source>
</evidence>
<dbReference type="InterPro" id="IPR017856">
    <property type="entry name" value="Integrase-like_N"/>
</dbReference>
<evidence type="ECO:0000259" key="4">
    <source>
        <dbReference type="Pfam" id="PF20772"/>
    </source>
</evidence>
<dbReference type="Gene3D" id="1.10.10.200">
    <property type="match status" value="1"/>
</dbReference>
<organism evidence="5 6">
    <name type="scientific">Holothuria leucospilota</name>
    <name type="common">Black long sea cucumber</name>
    <name type="synonym">Mertensiothuria leucospilota</name>
    <dbReference type="NCBI Taxonomy" id="206669"/>
    <lineage>
        <taxon>Eukaryota</taxon>
        <taxon>Metazoa</taxon>
        <taxon>Echinodermata</taxon>
        <taxon>Eleutherozoa</taxon>
        <taxon>Echinozoa</taxon>
        <taxon>Holothuroidea</taxon>
        <taxon>Aspidochirotacea</taxon>
        <taxon>Aspidochirotida</taxon>
        <taxon>Holothuriidae</taxon>
        <taxon>Holothuria</taxon>
    </lineage>
</organism>
<comment type="similarity">
    <text evidence="2">Belongs to the TACO1 family.</text>
</comment>
<dbReference type="InterPro" id="IPR029072">
    <property type="entry name" value="YebC-like"/>
</dbReference>
<name>A0A9Q0YM44_HOLLE</name>
<sequence>MATLAKTVFFQKTLQHLKQPHQYLQKWLRVNRCQIATYPWPVLNSPHCSRLRGSLSHGYVRTTEGGQVSKHSAVILTCRFHQKCCLHTSSFTLAGHNKWSKVKHIKGPKDSEKSLMTAKVISQMRVAVREGGHNPESNPELSHLINVAKSKGVPKSTVENFLKNATKSKHKVNQAICEVQGPKGAAVVVEYMTDNQKRTRDELLKIVRKHGCSVAAQGTLLYAFKRKGILEVNEPEGQSPLTFDMAMDLAIELGAEDVLEEEENGKPMYKLICDKADFRSVREALHKTPYQCGMASLDYIAETTTELNASELEKIGSLISDLEMHPDVTRISHNVTEES</sequence>
<proteinExistence type="inferred from homology"/>
<dbReference type="AlphaFoldDB" id="A0A9Q0YM44"/>
<reference evidence="5" key="1">
    <citation type="submission" date="2021-10" db="EMBL/GenBank/DDBJ databases">
        <title>Tropical sea cucumber genome reveals ecological adaptation and Cuvierian tubules defense mechanism.</title>
        <authorList>
            <person name="Chen T."/>
        </authorList>
    </citation>
    <scope>NUCLEOTIDE SEQUENCE</scope>
    <source>
        <strain evidence="5">Nanhai2018</strain>
        <tissue evidence="5">Muscle</tissue>
    </source>
</reference>
<dbReference type="InterPro" id="IPR026564">
    <property type="entry name" value="Transcrip_reg_TACO1-like_dom3"/>
</dbReference>
<accession>A0A9Q0YM44</accession>
<evidence type="ECO:0000313" key="5">
    <source>
        <dbReference type="EMBL" id="KAJ8024939.1"/>
    </source>
</evidence>
<dbReference type="PANTHER" id="PTHR12532:SF0">
    <property type="entry name" value="TRANSLATIONAL ACTIVATOR OF CYTOCHROME C OXIDASE 1"/>
    <property type="match status" value="1"/>
</dbReference>
<evidence type="ECO:0000259" key="3">
    <source>
        <dbReference type="Pfam" id="PF01709"/>
    </source>
</evidence>
<feature type="domain" description="TACO1/YebC-like N-terminal" evidence="4">
    <location>
        <begin position="97"/>
        <end position="167"/>
    </location>
</feature>
<keyword evidence="6" id="KW-1185">Reference proteome</keyword>
<dbReference type="EMBL" id="JAIZAY010000018">
    <property type="protein sequence ID" value="KAJ8024939.1"/>
    <property type="molecule type" value="Genomic_DNA"/>
</dbReference>
<dbReference type="PANTHER" id="PTHR12532">
    <property type="entry name" value="TRANSLATIONAL ACTIVATOR OF CYTOCHROME C OXIDASE 1"/>
    <property type="match status" value="1"/>
</dbReference>
<dbReference type="FunFam" id="1.10.10.200:FF:000002">
    <property type="entry name" value="Probable transcriptional regulatory protein CLM62_37755"/>
    <property type="match status" value="1"/>
</dbReference>
<dbReference type="OrthoDB" id="2017544at2759"/>
<evidence type="ECO:0000256" key="1">
    <source>
        <dbReference type="ARBA" id="ARBA00004173"/>
    </source>
</evidence>
<dbReference type="SUPFAM" id="SSF75625">
    <property type="entry name" value="YebC-like"/>
    <property type="match status" value="1"/>
</dbReference>
<dbReference type="Proteomes" id="UP001152320">
    <property type="component" value="Chromosome 18"/>
</dbReference>
<evidence type="ECO:0000313" key="6">
    <source>
        <dbReference type="Proteomes" id="UP001152320"/>
    </source>
</evidence>
<gene>
    <name evidence="5" type="ORF">HOLleu_35001</name>
</gene>
<dbReference type="HAMAP" id="MF_00693">
    <property type="entry name" value="Transcrip_reg_TACO1"/>
    <property type="match status" value="1"/>
</dbReference>
<dbReference type="InterPro" id="IPR049083">
    <property type="entry name" value="TACO1_YebC_N"/>
</dbReference>
<dbReference type="InterPro" id="IPR002876">
    <property type="entry name" value="Transcrip_reg_TACO1-like"/>
</dbReference>
<comment type="subcellular location">
    <subcellularLocation>
        <location evidence="1">Mitochondrion</location>
    </subcellularLocation>
</comment>
<dbReference type="InterPro" id="IPR048300">
    <property type="entry name" value="TACO1_YebC-like_2nd/3rd_dom"/>
</dbReference>
<dbReference type="Gene3D" id="3.30.70.980">
    <property type="match status" value="2"/>
</dbReference>
<protein>
    <submittedName>
        <fullName evidence="5">Translational activator of cytochrome c oxidase 1</fullName>
    </submittedName>
</protein>
<comment type="caution">
    <text evidence="5">The sequence shown here is derived from an EMBL/GenBank/DDBJ whole genome shotgun (WGS) entry which is preliminary data.</text>
</comment>
<dbReference type="Pfam" id="PF01709">
    <property type="entry name" value="Transcrip_reg"/>
    <property type="match status" value="1"/>
</dbReference>
<feature type="domain" description="TACO1/YebC-like second and third" evidence="3">
    <location>
        <begin position="175"/>
        <end position="335"/>
    </location>
</feature>
<dbReference type="GO" id="GO:0005739">
    <property type="term" value="C:mitochondrion"/>
    <property type="evidence" value="ECO:0007669"/>
    <property type="project" value="UniProtKB-SubCell"/>
</dbReference>